<dbReference type="EMBL" id="FNFC01000011">
    <property type="protein sequence ID" value="SDJ88819.1"/>
    <property type="molecule type" value="Genomic_DNA"/>
</dbReference>
<feature type="domain" description="Response regulatory" evidence="2">
    <location>
        <begin position="10"/>
        <end position="135"/>
    </location>
</feature>
<dbReference type="Gene3D" id="3.40.50.2300">
    <property type="match status" value="1"/>
</dbReference>
<dbReference type="PANTHER" id="PTHR44520">
    <property type="entry name" value="RESPONSE REGULATOR RCP1-RELATED"/>
    <property type="match status" value="1"/>
</dbReference>
<dbReference type="SUPFAM" id="SSF52172">
    <property type="entry name" value="CheY-like"/>
    <property type="match status" value="1"/>
</dbReference>
<dbReference type="InterPro" id="IPR011006">
    <property type="entry name" value="CheY-like_superfamily"/>
</dbReference>
<dbReference type="AlphaFoldDB" id="A0A1G8XDX6"/>
<organism evidence="3 4">
    <name type="scientific">Halovenus aranensis</name>
    <dbReference type="NCBI Taxonomy" id="890420"/>
    <lineage>
        <taxon>Archaea</taxon>
        <taxon>Methanobacteriati</taxon>
        <taxon>Methanobacteriota</taxon>
        <taxon>Stenosarchaea group</taxon>
        <taxon>Halobacteria</taxon>
        <taxon>Halobacteriales</taxon>
        <taxon>Haloarculaceae</taxon>
        <taxon>Halovenus</taxon>
    </lineage>
</organism>
<name>A0A1G8XDX6_9EURY</name>
<dbReference type="PROSITE" id="PS50110">
    <property type="entry name" value="RESPONSE_REGULATORY"/>
    <property type="match status" value="1"/>
</dbReference>
<dbReference type="RefSeq" id="WP_092703233.1">
    <property type="nucleotide sequence ID" value="NZ_FNFC01000011.1"/>
</dbReference>
<reference evidence="3 4" key="1">
    <citation type="submission" date="2016-10" db="EMBL/GenBank/DDBJ databases">
        <authorList>
            <person name="de Groot N.N."/>
        </authorList>
    </citation>
    <scope>NUCLEOTIDE SEQUENCE [LARGE SCALE GENOMIC DNA]</scope>
    <source>
        <strain evidence="3 4">IBRC-M10015</strain>
    </source>
</reference>
<dbReference type="SMART" id="SM00448">
    <property type="entry name" value="REC"/>
    <property type="match status" value="1"/>
</dbReference>
<sequence>MSPEEGKPIEILLAEDNPGDVKLTEKALEHGDILNNLHAVENGVEAMKFLEQEGEYSDAPMPDLFLLDLNMPKKDGRDVLAEMDDDPELRRIPVVVLTSSDAEEDVVKSYELSANAYLTKPVDFDGFVDIVNRLEDFWFKVVKMPPK</sequence>
<evidence type="ECO:0000259" key="2">
    <source>
        <dbReference type="PROSITE" id="PS50110"/>
    </source>
</evidence>
<dbReference type="Proteomes" id="UP000198856">
    <property type="component" value="Unassembled WGS sequence"/>
</dbReference>
<dbReference type="PANTHER" id="PTHR44520:SF2">
    <property type="entry name" value="RESPONSE REGULATOR RCP1"/>
    <property type="match status" value="1"/>
</dbReference>
<protein>
    <submittedName>
        <fullName evidence="3">Response regulator receiver domain-containing protein</fullName>
    </submittedName>
</protein>
<gene>
    <name evidence="3" type="ORF">SAMN05216226_11126</name>
</gene>
<dbReference type="InterPro" id="IPR001789">
    <property type="entry name" value="Sig_transdc_resp-reg_receiver"/>
</dbReference>
<evidence type="ECO:0000313" key="4">
    <source>
        <dbReference type="Proteomes" id="UP000198856"/>
    </source>
</evidence>
<dbReference type="OrthoDB" id="9652at2157"/>
<accession>A0A1G8XDX6</accession>
<proteinExistence type="predicted"/>
<dbReference type="InterPro" id="IPR052893">
    <property type="entry name" value="TCS_response_regulator"/>
</dbReference>
<evidence type="ECO:0000313" key="3">
    <source>
        <dbReference type="EMBL" id="SDJ88819.1"/>
    </source>
</evidence>
<dbReference type="Pfam" id="PF00072">
    <property type="entry name" value="Response_reg"/>
    <property type="match status" value="1"/>
</dbReference>
<keyword evidence="1" id="KW-0597">Phosphoprotein</keyword>
<feature type="modified residue" description="4-aspartylphosphate" evidence="1">
    <location>
        <position position="68"/>
    </location>
</feature>
<evidence type="ECO:0000256" key="1">
    <source>
        <dbReference type="PROSITE-ProRule" id="PRU00169"/>
    </source>
</evidence>
<dbReference type="CDD" id="cd17557">
    <property type="entry name" value="REC_Rcp-like"/>
    <property type="match status" value="1"/>
</dbReference>
<dbReference type="STRING" id="890420.SAMN05216226_11126"/>
<keyword evidence="4" id="KW-1185">Reference proteome</keyword>
<dbReference type="GO" id="GO:0000160">
    <property type="term" value="P:phosphorelay signal transduction system"/>
    <property type="evidence" value="ECO:0007669"/>
    <property type="project" value="InterPro"/>
</dbReference>